<dbReference type="PANTHER" id="PTHR45867:SF3">
    <property type="entry name" value="ACID PHOSPHATASE TYPE 7"/>
    <property type="match status" value="1"/>
</dbReference>
<dbReference type="EMBL" id="JASMQC010000018">
    <property type="protein sequence ID" value="KAK1938251.1"/>
    <property type="molecule type" value="Genomic_DNA"/>
</dbReference>
<dbReference type="AlphaFoldDB" id="A0AAD9GHE6"/>
<sequence length="101" mass="10868">MNSLIPVMSSVPYTVLVGNHKAECHSPACQVSPTKAKALGNYTAYNARFKMPSGGKLGMWYSFDHGLIHFTSLSAENGLSGAPQNKYTAFSHNGNFSDQLA</sequence>
<gene>
    <name evidence="1" type="ORF">P3T76_009401</name>
</gene>
<proteinExistence type="predicted"/>
<protein>
    <submittedName>
        <fullName evidence="1">Acid phosphatase</fullName>
    </submittedName>
</protein>
<dbReference type="InterPro" id="IPR029052">
    <property type="entry name" value="Metallo-depent_PP-like"/>
</dbReference>
<dbReference type="Proteomes" id="UP001259832">
    <property type="component" value="Unassembled WGS sequence"/>
</dbReference>
<evidence type="ECO:0000313" key="1">
    <source>
        <dbReference type="EMBL" id="KAK1938251.1"/>
    </source>
</evidence>
<accession>A0AAD9GHE6</accession>
<name>A0AAD9GHE6_9STRA</name>
<dbReference type="PANTHER" id="PTHR45867">
    <property type="entry name" value="PURPLE ACID PHOSPHATASE"/>
    <property type="match status" value="1"/>
</dbReference>
<keyword evidence="2" id="KW-1185">Reference proteome</keyword>
<comment type="caution">
    <text evidence="1">The sequence shown here is derived from an EMBL/GenBank/DDBJ whole genome shotgun (WGS) entry which is preliminary data.</text>
</comment>
<evidence type="ECO:0000313" key="2">
    <source>
        <dbReference type="Proteomes" id="UP001259832"/>
    </source>
</evidence>
<organism evidence="1 2">
    <name type="scientific">Phytophthora citrophthora</name>
    <dbReference type="NCBI Taxonomy" id="4793"/>
    <lineage>
        <taxon>Eukaryota</taxon>
        <taxon>Sar</taxon>
        <taxon>Stramenopiles</taxon>
        <taxon>Oomycota</taxon>
        <taxon>Peronosporomycetes</taxon>
        <taxon>Peronosporales</taxon>
        <taxon>Peronosporaceae</taxon>
        <taxon>Phytophthora</taxon>
    </lineage>
</organism>
<dbReference type="Gene3D" id="3.60.21.10">
    <property type="match status" value="1"/>
</dbReference>
<reference evidence="1" key="1">
    <citation type="submission" date="2023-08" db="EMBL/GenBank/DDBJ databases">
        <title>Reference Genome Resource for the Citrus Pathogen Phytophthora citrophthora.</title>
        <authorList>
            <person name="Moller H."/>
            <person name="Coetzee B."/>
            <person name="Rose L.J."/>
            <person name="Van Niekerk J.M."/>
        </authorList>
    </citation>
    <scope>NUCLEOTIDE SEQUENCE</scope>
    <source>
        <strain evidence="1">STE-U-9442</strain>
    </source>
</reference>